<reference evidence="3" key="2">
    <citation type="journal article" date="2017" name="Nat. Plants">
        <title>The Aegilops tauschii genome reveals multiple impacts of transposons.</title>
        <authorList>
            <person name="Zhao G."/>
            <person name="Zou C."/>
            <person name="Li K."/>
            <person name="Wang K."/>
            <person name="Li T."/>
            <person name="Gao L."/>
            <person name="Zhang X."/>
            <person name="Wang H."/>
            <person name="Yang Z."/>
            <person name="Liu X."/>
            <person name="Jiang W."/>
            <person name="Mao L."/>
            <person name="Kong X."/>
            <person name="Jiao Y."/>
            <person name="Jia J."/>
        </authorList>
    </citation>
    <scope>NUCLEOTIDE SEQUENCE [LARGE SCALE GENOMIC DNA]</scope>
    <source>
        <strain evidence="3">cv. AL8/78</strain>
    </source>
</reference>
<dbReference type="Proteomes" id="UP000015105">
    <property type="component" value="Chromosome 4D"/>
</dbReference>
<dbReference type="Gramene" id="AET4Gv20625900.3">
    <property type="protein sequence ID" value="AET4Gv20625900.3"/>
    <property type="gene ID" value="AET4Gv20625900"/>
</dbReference>
<reference evidence="3" key="1">
    <citation type="journal article" date="2014" name="Science">
        <title>Ancient hybridizations among the ancestral genomes of bread wheat.</title>
        <authorList>
            <consortium name="International Wheat Genome Sequencing Consortium,"/>
            <person name="Marcussen T."/>
            <person name="Sandve S.R."/>
            <person name="Heier L."/>
            <person name="Spannagl M."/>
            <person name="Pfeifer M."/>
            <person name="Jakobsen K.S."/>
            <person name="Wulff B.B."/>
            <person name="Steuernagel B."/>
            <person name="Mayer K.F."/>
            <person name="Olsen O.A."/>
        </authorList>
    </citation>
    <scope>NUCLEOTIDE SEQUENCE [LARGE SCALE GENOMIC DNA]</scope>
    <source>
        <strain evidence="3">cv. AL8/78</strain>
    </source>
</reference>
<keyword evidence="3" id="KW-1185">Reference proteome</keyword>
<evidence type="ECO:0000256" key="1">
    <source>
        <dbReference type="SAM" id="MobiDB-lite"/>
    </source>
</evidence>
<feature type="region of interest" description="Disordered" evidence="1">
    <location>
        <begin position="235"/>
        <end position="268"/>
    </location>
</feature>
<name>A0A453INX3_AEGTS</name>
<reference evidence="2" key="4">
    <citation type="submission" date="2019-03" db="UniProtKB">
        <authorList>
            <consortium name="EnsemblPlants"/>
        </authorList>
    </citation>
    <scope>IDENTIFICATION</scope>
</reference>
<organism evidence="2 3">
    <name type="scientific">Aegilops tauschii subsp. strangulata</name>
    <name type="common">Goatgrass</name>
    <dbReference type="NCBI Taxonomy" id="200361"/>
    <lineage>
        <taxon>Eukaryota</taxon>
        <taxon>Viridiplantae</taxon>
        <taxon>Streptophyta</taxon>
        <taxon>Embryophyta</taxon>
        <taxon>Tracheophyta</taxon>
        <taxon>Spermatophyta</taxon>
        <taxon>Magnoliopsida</taxon>
        <taxon>Liliopsida</taxon>
        <taxon>Poales</taxon>
        <taxon>Poaceae</taxon>
        <taxon>BOP clade</taxon>
        <taxon>Pooideae</taxon>
        <taxon>Triticodae</taxon>
        <taxon>Triticeae</taxon>
        <taxon>Triticinae</taxon>
        <taxon>Aegilops</taxon>
    </lineage>
</organism>
<reference evidence="2" key="5">
    <citation type="journal article" date="2021" name="G3 (Bethesda)">
        <title>Aegilops tauschii genome assembly Aet v5.0 features greater sequence contiguity and improved annotation.</title>
        <authorList>
            <person name="Wang L."/>
            <person name="Zhu T."/>
            <person name="Rodriguez J.C."/>
            <person name="Deal K.R."/>
            <person name="Dubcovsky J."/>
            <person name="McGuire P.E."/>
            <person name="Lux T."/>
            <person name="Spannagl M."/>
            <person name="Mayer K.F.X."/>
            <person name="Baldrich P."/>
            <person name="Meyers B.C."/>
            <person name="Huo N."/>
            <person name="Gu Y.Q."/>
            <person name="Zhou H."/>
            <person name="Devos K.M."/>
            <person name="Bennetzen J.L."/>
            <person name="Unver T."/>
            <person name="Budak H."/>
            <person name="Gulick P.J."/>
            <person name="Galiba G."/>
            <person name="Kalapos B."/>
            <person name="Nelson D.R."/>
            <person name="Li P."/>
            <person name="You F.M."/>
            <person name="Luo M.C."/>
            <person name="Dvorak J."/>
        </authorList>
    </citation>
    <scope>NUCLEOTIDE SEQUENCE [LARGE SCALE GENOMIC DNA]</scope>
    <source>
        <strain evidence="2">cv. AL8/78</strain>
    </source>
</reference>
<accession>A0A453INX3</accession>
<feature type="region of interest" description="Disordered" evidence="1">
    <location>
        <begin position="197"/>
        <end position="217"/>
    </location>
</feature>
<evidence type="ECO:0000313" key="3">
    <source>
        <dbReference type="Proteomes" id="UP000015105"/>
    </source>
</evidence>
<dbReference type="AlphaFoldDB" id="A0A453INX3"/>
<feature type="compositionally biased region" description="Low complexity" evidence="1">
    <location>
        <begin position="205"/>
        <end position="217"/>
    </location>
</feature>
<reference evidence="2" key="3">
    <citation type="journal article" date="2017" name="Nature">
        <title>Genome sequence of the progenitor of the wheat D genome Aegilops tauschii.</title>
        <authorList>
            <person name="Luo M.C."/>
            <person name="Gu Y.Q."/>
            <person name="Puiu D."/>
            <person name="Wang H."/>
            <person name="Twardziok S.O."/>
            <person name="Deal K.R."/>
            <person name="Huo N."/>
            <person name="Zhu T."/>
            <person name="Wang L."/>
            <person name="Wang Y."/>
            <person name="McGuire P.E."/>
            <person name="Liu S."/>
            <person name="Long H."/>
            <person name="Ramasamy R.K."/>
            <person name="Rodriguez J.C."/>
            <person name="Van S.L."/>
            <person name="Yuan L."/>
            <person name="Wang Z."/>
            <person name="Xia Z."/>
            <person name="Xiao L."/>
            <person name="Anderson O.D."/>
            <person name="Ouyang S."/>
            <person name="Liang Y."/>
            <person name="Zimin A.V."/>
            <person name="Pertea G."/>
            <person name="Qi P."/>
            <person name="Bennetzen J.L."/>
            <person name="Dai X."/>
            <person name="Dawson M.W."/>
            <person name="Muller H.G."/>
            <person name="Kugler K."/>
            <person name="Rivarola-Duarte L."/>
            <person name="Spannagl M."/>
            <person name="Mayer K.F.X."/>
            <person name="Lu F.H."/>
            <person name="Bevan M.W."/>
            <person name="Leroy P."/>
            <person name="Li P."/>
            <person name="You F.M."/>
            <person name="Sun Q."/>
            <person name="Liu Z."/>
            <person name="Lyons E."/>
            <person name="Wicker T."/>
            <person name="Salzberg S.L."/>
            <person name="Devos K.M."/>
            <person name="Dvorak J."/>
        </authorList>
    </citation>
    <scope>NUCLEOTIDE SEQUENCE [LARGE SCALE GENOMIC DNA]</scope>
    <source>
        <strain evidence="2">cv. AL8/78</strain>
    </source>
</reference>
<proteinExistence type="predicted"/>
<sequence>TTGLVATRIRCMCFFSHESISRSLPGDEQGEPRQQPVCFLLPLDLLMPFPGATTSAALASGLVNPSISSCYWSKSRSNELAPVPGAADLSWLLGVQVRTTRRALWAAAPTLCPIRPLARRIRPSARSRRTCLSWIKGWAWLMANFPGHPARPSALEAGMWRRDWRLQPASRTTPPSPAAAVARRIRARHSVQGAWSSRRDWRLQPSSRTTPSSPAAAVVRRIRARHSVLEAWSCRRHGSATGRRPSSRAAPCSPHVTAAQLRRTPPSA</sequence>
<evidence type="ECO:0000313" key="2">
    <source>
        <dbReference type="EnsemblPlants" id="AET4Gv20625900.3"/>
    </source>
</evidence>
<protein>
    <submittedName>
        <fullName evidence="2">Uncharacterized protein</fullName>
    </submittedName>
</protein>
<dbReference type="EnsemblPlants" id="AET4Gv20625900.3">
    <property type="protein sequence ID" value="AET4Gv20625900.3"/>
    <property type="gene ID" value="AET4Gv20625900"/>
</dbReference>